<dbReference type="PANTHER" id="PTHR43415">
    <property type="entry name" value="SPERMIDINE N(1)-ACETYLTRANSFERASE"/>
    <property type="match status" value="1"/>
</dbReference>
<dbReference type="Proteomes" id="UP001139260">
    <property type="component" value="Unassembled WGS sequence"/>
</dbReference>
<dbReference type="RefSeq" id="WP_248427964.1">
    <property type="nucleotide sequence ID" value="NZ_JALNUB010000003.1"/>
</dbReference>
<evidence type="ECO:0000313" key="3">
    <source>
        <dbReference type="Proteomes" id="UP001139260"/>
    </source>
</evidence>
<proteinExistence type="predicted"/>
<dbReference type="EMBL" id="JALNUB010000003">
    <property type="protein sequence ID" value="MCK8141469.1"/>
    <property type="molecule type" value="Genomic_DNA"/>
</dbReference>
<accession>A0A9X1XQC8</accession>
<evidence type="ECO:0000259" key="1">
    <source>
        <dbReference type="PROSITE" id="PS51186"/>
    </source>
</evidence>
<dbReference type="Gene3D" id="3.40.630.30">
    <property type="match status" value="1"/>
</dbReference>
<protein>
    <submittedName>
        <fullName evidence="2">GNAT family N-acetyltransferase</fullName>
    </submittedName>
</protein>
<dbReference type="InterPro" id="IPR016181">
    <property type="entry name" value="Acyl_CoA_acyltransferase"/>
</dbReference>
<gene>
    <name evidence="2" type="ORF">MW871_06135</name>
</gene>
<organism evidence="2 3">
    <name type="scientific">Flavobacterium pygoscelis</name>
    <dbReference type="NCBI Taxonomy" id="2893176"/>
    <lineage>
        <taxon>Bacteria</taxon>
        <taxon>Pseudomonadati</taxon>
        <taxon>Bacteroidota</taxon>
        <taxon>Flavobacteriia</taxon>
        <taxon>Flavobacteriales</taxon>
        <taxon>Flavobacteriaceae</taxon>
        <taxon>Flavobacterium</taxon>
    </lineage>
</organism>
<dbReference type="PROSITE" id="PS51186">
    <property type="entry name" value="GNAT"/>
    <property type="match status" value="1"/>
</dbReference>
<dbReference type="GO" id="GO:0016747">
    <property type="term" value="F:acyltransferase activity, transferring groups other than amino-acyl groups"/>
    <property type="evidence" value="ECO:0007669"/>
    <property type="project" value="InterPro"/>
</dbReference>
<reference evidence="2" key="1">
    <citation type="submission" date="2022-04" db="EMBL/GenBank/DDBJ databases">
        <title>Flavobacterium pygoscelis sp. nov. isolated from Chinstrap chick (Pygoscelis antarcticus).</title>
        <authorList>
            <person name="Irgang R."/>
            <person name="Poblete-Morales M."/>
            <person name="Avendano-Herrera R."/>
        </authorList>
    </citation>
    <scope>NUCLEOTIDE SEQUENCE</scope>
    <source>
        <strain evidence="2">I-SCBP12n</strain>
    </source>
</reference>
<keyword evidence="3" id="KW-1185">Reference proteome</keyword>
<dbReference type="Pfam" id="PF13302">
    <property type="entry name" value="Acetyltransf_3"/>
    <property type="match status" value="1"/>
</dbReference>
<name>A0A9X1XQC8_9FLAO</name>
<feature type="domain" description="N-acetyltransferase" evidence="1">
    <location>
        <begin position="2"/>
        <end position="156"/>
    </location>
</feature>
<dbReference type="CDD" id="cd04301">
    <property type="entry name" value="NAT_SF"/>
    <property type="match status" value="1"/>
</dbReference>
<sequence>MLSFRKAEIEDLELYFDWANDNVVREQSFNSNKISLDKHKQWFESKLIDENCTFFLFENNKKEAVGQIRIQKENQNQALIGISIDKNHRGNGYAKKMLEMATDSFCNTNPDFLINAYIKESNLGSKRAFENAGFEFIGIIDYDNFRSFHYIKQSRK</sequence>
<dbReference type="InterPro" id="IPR000182">
    <property type="entry name" value="GNAT_dom"/>
</dbReference>
<dbReference type="PANTHER" id="PTHR43415:SF3">
    <property type="entry name" value="GNAT-FAMILY ACETYLTRANSFERASE"/>
    <property type="match status" value="1"/>
</dbReference>
<dbReference type="AlphaFoldDB" id="A0A9X1XQC8"/>
<comment type="caution">
    <text evidence="2">The sequence shown here is derived from an EMBL/GenBank/DDBJ whole genome shotgun (WGS) entry which is preliminary data.</text>
</comment>
<dbReference type="SUPFAM" id="SSF55729">
    <property type="entry name" value="Acyl-CoA N-acyltransferases (Nat)"/>
    <property type="match status" value="1"/>
</dbReference>
<evidence type="ECO:0000313" key="2">
    <source>
        <dbReference type="EMBL" id="MCK8141469.1"/>
    </source>
</evidence>